<reference evidence="1 2" key="1">
    <citation type="journal article" date="2016" name="Mol. Biol. Evol.">
        <title>Comparative Genomics of Early-Diverging Mushroom-Forming Fungi Provides Insights into the Origins of Lignocellulose Decay Capabilities.</title>
        <authorList>
            <person name="Nagy L.G."/>
            <person name="Riley R."/>
            <person name="Tritt A."/>
            <person name="Adam C."/>
            <person name="Daum C."/>
            <person name="Floudas D."/>
            <person name="Sun H."/>
            <person name="Yadav J.S."/>
            <person name="Pangilinan J."/>
            <person name="Larsson K.H."/>
            <person name="Matsuura K."/>
            <person name="Barry K."/>
            <person name="Labutti K."/>
            <person name="Kuo R."/>
            <person name="Ohm R.A."/>
            <person name="Bhattacharya S.S."/>
            <person name="Shirouzu T."/>
            <person name="Yoshinaga Y."/>
            <person name="Martin F.M."/>
            <person name="Grigoriev I.V."/>
            <person name="Hibbett D.S."/>
        </authorList>
    </citation>
    <scope>NUCLEOTIDE SEQUENCE [LARGE SCALE GENOMIC DNA]</scope>
    <source>
        <strain evidence="1 2">HHB12029</strain>
    </source>
</reference>
<evidence type="ECO:0000313" key="2">
    <source>
        <dbReference type="Proteomes" id="UP000077266"/>
    </source>
</evidence>
<dbReference type="AlphaFoldDB" id="A0A165FTR1"/>
<name>A0A165FTR1_EXIGL</name>
<evidence type="ECO:0000313" key="1">
    <source>
        <dbReference type="EMBL" id="KZV89517.1"/>
    </source>
</evidence>
<dbReference type="EMBL" id="KV426071">
    <property type="protein sequence ID" value="KZV89517.1"/>
    <property type="molecule type" value="Genomic_DNA"/>
</dbReference>
<dbReference type="Proteomes" id="UP000077266">
    <property type="component" value="Unassembled WGS sequence"/>
</dbReference>
<protein>
    <submittedName>
        <fullName evidence="1">Uncharacterized protein</fullName>
    </submittedName>
</protein>
<accession>A0A165FTR1</accession>
<sequence>MGSPGRPTSGPAASMLLPAELWMQIMESAIDYDDTVVTCARQMREHHDMLRGFALVCRGWAPIAQVLLFREVALGCTKQKTSYENYTSHDNLKSFLATMEKLRTSGSRLPQTVRTLHMGIGRVGNADKGARFDYGGALDVGRAIVSCPNLQQLDLCVGYTDDMTSDLLALEQSTVHQLTVMKSVTHLLYSVDVIVTRNMLDAASVFNILRQLLASWPDIEIMCLELPPYHGNELDDCPPMRTLRELRCSGVPPTTLLDMLSEPEHQFSRLAIVDPALVPTFAAAGVTSFPEEFTVPSSTQELTILGDLAAYKLDFLRAQQIKTVTWDWQSPNPPDPDAISRIADAHLPASIETFALSAYYVASTHAEGQLEGALTYLASELTSLRHIILGAADDALDLFGFTREEIVTGIRTAFLDADIVWSEEPLFSGEWNTLPRPRMERLKR</sequence>
<dbReference type="STRING" id="1314781.A0A165FTR1"/>
<organism evidence="1 2">
    <name type="scientific">Exidia glandulosa HHB12029</name>
    <dbReference type="NCBI Taxonomy" id="1314781"/>
    <lineage>
        <taxon>Eukaryota</taxon>
        <taxon>Fungi</taxon>
        <taxon>Dikarya</taxon>
        <taxon>Basidiomycota</taxon>
        <taxon>Agaricomycotina</taxon>
        <taxon>Agaricomycetes</taxon>
        <taxon>Auriculariales</taxon>
        <taxon>Exidiaceae</taxon>
        <taxon>Exidia</taxon>
    </lineage>
</organism>
<dbReference type="InParanoid" id="A0A165FTR1"/>
<gene>
    <name evidence="1" type="ORF">EXIGLDRAFT_838477</name>
</gene>
<keyword evidence="2" id="KW-1185">Reference proteome</keyword>
<proteinExistence type="predicted"/>